<evidence type="ECO:0000313" key="20">
    <source>
        <dbReference type="Proteomes" id="UP000250550"/>
    </source>
</evidence>
<dbReference type="AlphaFoldDB" id="A0A173TEB2"/>
<evidence type="ECO:0000313" key="13">
    <source>
        <dbReference type="EMBL" id="RAW64384.1"/>
    </source>
</evidence>
<dbReference type="Proteomes" id="UP000252378">
    <property type="component" value="Unassembled WGS sequence"/>
</dbReference>
<evidence type="ECO:0000313" key="22">
    <source>
        <dbReference type="Proteomes" id="UP000260783"/>
    </source>
</evidence>
<dbReference type="InterPro" id="IPR001014">
    <property type="entry name" value="Ribosomal_uL23_CS"/>
</dbReference>
<dbReference type="EMBL" id="PRLF01000015">
    <property type="protein sequence ID" value="RAW64384.1"/>
    <property type="molecule type" value="Genomic_DNA"/>
</dbReference>
<evidence type="ECO:0000313" key="18">
    <source>
        <dbReference type="Proteomes" id="UP000220157"/>
    </source>
</evidence>
<organism evidence="8 16">
    <name type="scientific">Faecalibacterium prausnitzii</name>
    <dbReference type="NCBI Taxonomy" id="853"/>
    <lineage>
        <taxon>Bacteria</taxon>
        <taxon>Bacillati</taxon>
        <taxon>Bacillota</taxon>
        <taxon>Clostridia</taxon>
        <taxon>Eubacteriales</taxon>
        <taxon>Oscillospiraceae</taxon>
        <taxon>Faecalibacterium</taxon>
    </lineage>
</organism>
<dbReference type="Proteomes" id="UP000220480">
    <property type="component" value="Unassembled WGS sequence"/>
</dbReference>
<reference evidence="8 16" key="1">
    <citation type="submission" date="2015-09" db="EMBL/GenBank/DDBJ databases">
        <authorList>
            <consortium name="Pathogen Informatics"/>
        </authorList>
    </citation>
    <scope>NUCLEOTIDE SEQUENCE [LARGE SCALE GENOMIC DNA]</scope>
    <source>
        <strain evidence="8 16">2789STDY5834970</strain>
    </source>
</reference>
<dbReference type="InterPro" id="IPR012677">
    <property type="entry name" value="Nucleotide-bd_a/b_plait_sf"/>
</dbReference>
<dbReference type="GO" id="GO:0003735">
    <property type="term" value="F:structural constituent of ribosome"/>
    <property type="evidence" value="ECO:0007669"/>
    <property type="project" value="InterPro"/>
</dbReference>
<keyword evidence="4 6" id="KW-0689">Ribosomal protein</keyword>
<dbReference type="EMBL" id="QVEW01000005">
    <property type="protein sequence ID" value="RGB99010.1"/>
    <property type="molecule type" value="Genomic_DNA"/>
</dbReference>
<evidence type="ECO:0000313" key="19">
    <source>
        <dbReference type="Proteomes" id="UP000220480"/>
    </source>
</evidence>
<name>A0A173TEB2_9FIRM</name>
<evidence type="ECO:0000256" key="2">
    <source>
        <dbReference type="ARBA" id="ARBA00022730"/>
    </source>
</evidence>
<dbReference type="EMBL" id="PXUP01000010">
    <property type="protein sequence ID" value="RCH45901.1"/>
    <property type="molecule type" value="Genomic_DNA"/>
</dbReference>
<evidence type="ECO:0000256" key="7">
    <source>
        <dbReference type="RuleBase" id="RU003934"/>
    </source>
</evidence>
<dbReference type="HAMAP" id="MF_01369_B">
    <property type="entry name" value="Ribosomal_uL23_B"/>
    <property type="match status" value="1"/>
</dbReference>
<dbReference type="Proteomes" id="UP000220157">
    <property type="component" value="Unassembled WGS sequence"/>
</dbReference>
<accession>A0A173TEB2</accession>
<dbReference type="Proteomes" id="UP000477010">
    <property type="component" value="Unassembled WGS sequence"/>
</dbReference>
<dbReference type="RefSeq" id="WP_005921885.1">
    <property type="nucleotide sequence ID" value="NZ_BNEV01000006.1"/>
</dbReference>
<evidence type="ECO:0000313" key="14">
    <source>
        <dbReference type="EMBL" id="RCH45901.1"/>
    </source>
</evidence>
<evidence type="ECO:0000256" key="4">
    <source>
        <dbReference type="ARBA" id="ARBA00022980"/>
    </source>
</evidence>
<evidence type="ECO:0000313" key="15">
    <source>
        <dbReference type="EMBL" id="RGB99010.1"/>
    </source>
</evidence>
<dbReference type="SUPFAM" id="SSF54189">
    <property type="entry name" value="Ribosomal proteins S24e, L23 and L15e"/>
    <property type="match status" value="1"/>
</dbReference>
<evidence type="ECO:0000313" key="17">
    <source>
        <dbReference type="Proteomes" id="UP000219901"/>
    </source>
</evidence>
<gene>
    <name evidence="6 8" type="primary">rplW</name>
    <name evidence="13" type="ORF">C4N21_10565</name>
    <name evidence="14" type="ORF">C7J97_08110</name>
    <name evidence="10" type="ORF">CGS55_05465</name>
    <name evidence="11" type="ORF">CGS56_06450</name>
    <name evidence="12" type="ORF">CGS59_04705</name>
    <name evidence="15" type="ORF">DWZ04_06570</name>
    <name evidence="8" type="ORF">ERS852582_01488</name>
    <name evidence="9" type="ORF">GKD85_06660</name>
</gene>
<comment type="subunit">
    <text evidence="6">Part of the 50S ribosomal subunit. Contacts protein L29, and trigger factor when it is bound to the ribosome.</text>
</comment>
<sequence>MKTAHDIVLKPVITENSMAGIADKKYTFKVATDATKVEIAQAVEVLFPGVKVAKVNTVSVRGRFRRQGMHAGYTAASKKAIVTLTKDSKEIEFFNSMV</sequence>
<evidence type="ECO:0000256" key="3">
    <source>
        <dbReference type="ARBA" id="ARBA00022884"/>
    </source>
</evidence>
<dbReference type="PANTHER" id="PTHR11620">
    <property type="entry name" value="60S RIBOSOMAL PROTEIN L23A"/>
    <property type="match status" value="1"/>
</dbReference>
<evidence type="ECO:0000313" key="9">
    <source>
        <dbReference type="EMBL" id="MSC80504.1"/>
    </source>
</evidence>
<dbReference type="EMBL" id="NMTV01000035">
    <property type="protein sequence ID" value="PDX72928.1"/>
    <property type="molecule type" value="Genomic_DNA"/>
</dbReference>
<dbReference type="InterPro" id="IPR013025">
    <property type="entry name" value="Ribosomal_uL23-like"/>
</dbReference>
<reference evidence="9 23" key="6">
    <citation type="journal article" date="2019" name="Nat. Med.">
        <title>A library of human gut bacterial isolates paired with longitudinal multiomics data enables mechanistic microbiome research.</title>
        <authorList>
            <person name="Poyet M."/>
            <person name="Groussin M."/>
            <person name="Gibbons S.M."/>
            <person name="Avila-Pacheco J."/>
            <person name="Jiang X."/>
            <person name="Kearney S.M."/>
            <person name="Perrotta A.R."/>
            <person name="Berdy B."/>
            <person name="Zhao S."/>
            <person name="Lieberman T.D."/>
            <person name="Swanson P.K."/>
            <person name="Smith M."/>
            <person name="Roesemann S."/>
            <person name="Alexander J.E."/>
            <person name="Rich S.A."/>
            <person name="Livny J."/>
            <person name="Vlamakis H."/>
            <person name="Clish C."/>
            <person name="Bullock K."/>
            <person name="Deik A."/>
            <person name="Scott J."/>
            <person name="Pierce K.A."/>
            <person name="Xavier R.J."/>
            <person name="Alm E.J."/>
        </authorList>
    </citation>
    <scope>NUCLEOTIDE SEQUENCE [LARGE SCALE GENOMIC DNA]</scope>
    <source>
        <strain evidence="9 23">BIOML-B9</strain>
    </source>
</reference>
<keyword evidence="2 6" id="KW-0699">rRNA-binding</keyword>
<dbReference type="Gene3D" id="3.30.70.330">
    <property type="match status" value="1"/>
</dbReference>
<dbReference type="GeneID" id="75067533"/>
<dbReference type="EMBL" id="CYXN01000010">
    <property type="protein sequence ID" value="CUN00265.1"/>
    <property type="molecule type" value="Genomic_DNA"/>
</dbReference>
<dbReference type="EMBL" id="WKQE01000007">
    <property type="protein sequence ID" value="MSC80504.1"/>
    <property type="molecule type" value="Genomic_DNA"/>
</dbReference>
<evidence type="ECO:0000313" key="16">
    <source>
        <dbReference type="Proteomes" id="UP000095649"/>
    </source>
</evidence>
<evidence type="ECO:0000313" key="11">
    <source>
        <dbReference type="EMBL" id="PDX75891.1"/>
    </source>
</evidence>
<dbReference type="GO" id="GO:0005840">
    <property type="term" value="C:ribosome"/>
    <property type="evidence" value="ECO:0007669"/>
    <property type="project" value="UniProtKB-KW"/>
</dbReference>
<reference evidence="15 22" key="5">
    <citation type="submission" date="2018-08" db="EMBL/GenBank/DDBJ databases">
        <title>A genome reference for cultivated species of the human gut microbiota.</title>
        <authorList>
            <person name="Zou Y."/>
            <person name="Xue W."/>
            <person name="Luo G."/>
        </authorList>
    </citation>
    <scope>NUCLEOTIDE SEQUENCE [LARGE SCALE GENOMIC DNA]</scope>
    <source>
        <strain evidence="15 22">AF29-11BH</strain>
    </source>
</reference>
<proteinExistence type="inferred from homology"/>
<keyword evidence="3 6" id="KW-0694">RNA-binding</keyword>
<dbReference type="PROSITE" id="PS00050">
    <property type="entry name" value="RIBOSOMAL_L23"/>
    <property type="match status" value="1"/>
</dbReference>
<comment type="function">
    <text evidence="6">One of the early assembly proteins it binds 23S rRNA. One of the proteins that surrounds the polypeptide exit tunnel on the outside of the ribosome. Forms the main docking site for trigger factor binding to the ribosome.</text>
</comment>
<dbReference type="Pfam" id="PF00276">
    <property type="entry name" value="Ribosomal_L23"/>
    <property type="match status" value="1"/>
</dbReference>
<protein>
    <recommendedName>
        <fullName evidence="6">Large ribosomal subunit protein uL23</fullName>
    </recommendedName>
</protein>
<evidence type="ECO:0000313" key="12">
    <source>
        <dbReference type="EMBL" id="PDX84552.1"/>
    </source>
</evidence>
<reference evidence="14 21" key="4">
    <citation type="submission" date="2018-03" db="EMBL/GenBank/DDBJ databases">
        <title>Complete genome sequencing of Faecalibacterium prausnitzii strains isolated from the human gut.</title>
        <authorList>
            <person name="Fitzgerald B.C."/>
            <person name="Shkoporov A.N."/>
            <person name="Ross P.R."/>
            <person name="Hill C."/>
        </authorList>
    </citation>
    <scope>NUCLEOTIDE SEQUENCE [LARGE SCALE GENOMIC DNA]</scope>
    <source>
        <strain evidence="13 20">APC924/119</strain>
        <strain evidence="14 21">ATCC 27768</strain>
    </source>
</reference>
<dbReference type="GO" id="GO:0019843">
    <property type="term" value="F:rRNA binding"/>
    <property type="evidence" value="ECO:0007669"/>
    <property type="project" value="UniProtKB-UniRule"/>
</dbReference>
<keyword evidence="5 6" id="KW-0687">Ribonucleoprotein</keyword>
<evidence type="ECO:0000256" key="5">
    <source>
        <dbReference type="ARBA" id="ARBA00023274"/>
    </source>
</evidence>
<dbReference type="GO" id="GO:1990904">
    <property type="term" value="C:ribonucleoprotein complex"/>
    <property type="evidence" value="ECO:0007669"/>
    <property type="project" value="UniProtKB-KW"/>
</dbReference>
<dbReference type="Proteomes" id="UP000095649">
    <property type="component" value="Unassembled WGS sequence"/>
</dbReference>
<dbReference type="EMBL" id="NMTZ01000013">
    <property type="protein sequence ID" value="PDX84552.1"/>
    <property type="molecule type" value="Genomic_DNA"/>
</dbReference>
<dbReference type="Proteomes" id="UP000260783">
    <property type="component" value="Unassembled WGS sequence"/>
</dbReference>
<evidence type="ECO:0000313" key="23">
    <source>
        <dbReference type="Proteomes" id="UP000477010"/>
    </source>
</evidence>
<dbReference type="Proteomes" id="UP000250550">
    <property type="component" value="Unassembled WGS sequence"/>
</dbReference>
<evidence type="ECO:0000256" key="6">
    <source>
        <dbReference type="HAMAP-Rule" id="MF_01369"/>
    </source>
</evidence>
<evidence type="ECO:0000313" key="21">
    <source>
        <dbReference type="Proteomes" id="UP000252378"/>
    </source>
</evidence>
<dbReference type="NCBIfam" id="NF004363">
    <property type="entry name" value="PRK05738.2-4"/>
    <property type="match status" value="1"/>
</dbReference>
<dbReference type="OrthoDB" id="9793353at2"/>
<dbReference type="EMBL" id="NMTW01000029">
    <property type="protein sequence ID" value="PDX75891.1"/>
    <property type="molecule type" value="Genomic_DNA"/>
</dbReference>
<dbReference type="InterPro" id="IPR012678">
    <property type="entry name" value="Ribosomal_uL23/eL15/eS24_sf"/>
</dbReference>
<dbReference type="Proteomes" id="UP000219901">
    <property type="component" value="Unassembled WGS sequence"/>
</dbReference>
<dbReference type="GO" id="GO:0006412">
    <property type="term" value="P:translation"/>
    <property type="evidence" value="ECO:0007669"/>
    <property type="project" value="UniProtKB-UniRule"/>
</dbReference>
<evidence type="ECO:0000256" key="1">
    <source>
        <dbReference type="ARBA" id="ARBA00006700"/>
    </source>
</evidence>
<dbReference type="FunFam" id="3.30.70.330:FF:000001">
    <property type="entry name" value="50S ribosomal protein L23"/>
    <property type="match status" value="1"/>
</dbReference>
<comment type="similarity">
    <text evidence="1 6 7">Belongs to the universal ribosomal protein uL23 family.</text>
</comment>
<reference evidence="17 18" key="2">
    <citation type="journal article" date="2017" name="Front. Microbiol.">
        <title>New Insights into the Diversity of the Genus Faecalibacterium.</title>
        <authorList>
            <person name="Benevides L."/>
            <person name="Burman S."/>
            <person name="Martin R."/>
            <person name="Robert V."/>
            <person name="Thomas M."/>
            <person name="Miquel S."/>
            <person name="Chain F."/>
            <person name="Sokol H."/>
            <person name="Bermudez-Humaran L.G."/>
            <person name="Morrison M."/>
            <person name="Langella P."/>
            <person name="Azevedo V.A."/>
            <person name="Chatel J.M."/>
            <person name="Soares S."/>
        </authorList>
    </citation>
    <scope>NUCLEOTIDE SEQUENCE [LARGE SCALE GENOMIC DNA]</scope>
    <source>
        <strain evidence="10 17">CNCM I 4546</strain>
        <strain evidence="11 18">CNCM I 4573</strain>
        <strain evidence="12 19">CNCM I 4644</strain>
    </source>
</reference>
<evidence type="ECO:0000313" key="8">
    <source>
        <dbReference type="EMBL" id="CUN00265.1"/>
    </source>
</evidence>
<evidence type="ECO:0000313" key="10">
    <source>
        <dbReference type="EMBL" id="PDX72928.1"/>
    </source>
</evidence>
<reference evidence="10" key="3">
    <citation type="submission" date="2017-07" db="EMBL/GenBank/DDBJ databases">
        <authorList>
            <person name="Sun Z.S."/>
            <person name="Albrecht U."/>
            <person name="Echele G."/>
            <person name="Lee C.C."/>
        </authorList>
    </citation>
    <scope>NUCLEOTIDE SEQUENCE</scope>
    <source>
        <strain evidence="10">CNCM I 4546</strain>
        <strain evidence="11">CNCM I 4573</strain>
        <strain evidence="12">CNCM I 4644</strain>
    </source>
</reference>